<evidence type="ECO:0000313" key="1">
    <source>
        <dbReference type="EMBL" id="SDK81987.1"/>
    </source>
</evidence>
<protein>
    <submittedName>
        <fullName evidence="1">Uncharacterized protein</fullName>
    </submittedName>
</protein>
<name>A0A1G9F0N4_9MICO</name>
<dbReference type="EMBL" id="FNFU01000014">
    <property type="protein sequence ID" value="SDK81987.1"/>
    <property type="molecule type" value="Genomic_DNA"/>
</dbReference>
<sequence length="176" mass="18312">MLALPALAACAPAPTPVPGHTAAATDAPVFASDEEALAAAKKAYAGYLHMSDQILMDGGSGPERIKGYASTRLAELEIESYGRTKAKGLRSTGGSLFSNMTIQSRGDATVQGRGVLTVYLCSDVSEVDFLDSRGQSVVSPSRPDRTPFEVSFDLASTDPVELLVASADVWQGAGIC</sequence>
<accession>A0A1G9F0N4</accession>
<keyword evidence="2" id="KW-1185">Reference proteome</keyword>
<proteinExistence type="predicted"/>
<dbReference type="STRING" id="386301.SAMN05216282_11436"/>
<dbReference type="Proteomes" id="UP000198701">
    <property type="component" value="Unassembled WGS sequence"/>
</dbReference>
<organism evidence="1 2">
    <name type="scientific">Cryobacterium psychrotolerans</name>
    <dbReference type="NCBI Taxonomy" id="386301"/>
    <lineage>
        <taxon>Bacteria</taxon>
        <taxon>Bacillati</taxon>
        <taxon>Actinomycetota</taxon>
        <taxon>Actinomycetes</taxon>
        <taxon>Micrococcales</taxon>
        <taxon>Microbacteriaceae</taxon>
        <taxon>Cryobacterium</taxon>
    </lineage>
</organism>
<dbReference type="AlphaFoldDB" id="A0A1G9F0N4"/>
<reference evidence="1 2" key="1">
    <citation type="submission" date="2016-10" db="EMBL/GenBank/DDBJ databases">
        <authorList>
            <person name="de Groot N.N."/>
        </authorList>
    </citation>
    <scope>NUCLEOTIDE SEQUENCE [LARGE SCALE GENOMIC DNA]</scope>
    <source>
        <strain evidence="1 2">CGMCC 1.5382</strain>
    </source>
</reference>
<evidence type="ECO:0000313" key="2">
    <source>
        <dbReference type="Proteomes" id="UP000198701"/>
    </source>
</evidence>
<gene>
    <name evidence="1" type="ORF">SAMN05216282_11436</name>
</gene>